<dbReference type="GO" id="GO:0008233">
    <property type="term" value="F:peptidase activity"/>
    <property type="evidence" value="ECO:0007669"/>
    <property type="project" value="UniProtKB-KW"/>
</dbReference>
<protein>
    <recommendedName>
        <fullName evidence="4">PPPDE domain-containing protein</fullName>
    </recommendedName>
</protein>
<proteinExistence type="inferred from homology"/>
<dbReference type="Gene3D" id="3.90.1720.30">
    <property type="entry name" value="PPPDE domains"/>
    <property type="match status" value="1"/>
</dbReference>
<organism evidence="5 6">
    <name type="scientific">Crepidotus variabilis</name>
    <dbReference type="NCBI Taxonomy" id="179855"/>
    <lineage>
        <taxon>Eukaryota</taxon>
        <taxon>Fungi</taxon>
        <taxon>Dikarya</taxon>
        <taxon>Basidiomycota</taxon>
        <taxon>Agaricomycotina</taxon>
        <taxon>Agaricomycetes</taxon>
        <taxon>Agaricomycetidae</taxon>
        <taxon>Agaricales</taxon>
        <taxon>Agaricineae</taxon>
        <taxon>Crepidotaceae</taxon>
        <taxon>Crepidotus</taxon>
    </lineage>
</organism>
<dbReference type="EMBL" id="MU157887">
    <property type="protein sequence ID" value="KAF9525189.1"/>
    <property type="molecule type" value="Genomic_DNA"/>
</dbReference>
<dbReference type="Pfam" id="PF05903">
    <property type="entry name" value="Peptidase_C97"/>
    <property type="match status" value="1"/>
</dbReference>
<evidence type="ECO:0000313" key="6">
    <source>
        <dbReference type="Proteomes" id="UP000807306"/>
    </source>
</evidence>
<dbReference type="InterPro" id="IPR008580">
    <property type="entry name" value="PPPDE_dom"/>
</dbReference>
<keyword evidence="6" id="KW-1185">Reference proteome</keyword>
<comment type="similarity">
    <text evidence="1">Belongs to the DeSI family.</text>
</comment>
<comment type="caution">
    <text evidence="5">The sequence shown here is derived from an EMBL/GenBank/DDBJ whole genome shotgun (WGS) entry which is preliminary data.</text>
</comment>
<reference evidence="5" key="1">
    <citation type="submission" date="2020-11" db="EMBL/GenBank/DDBJ databases">
        <authorList>
            <consortium name="DOE Joint Genome Institute"/>
            <person name="Ahrendt S."/>
            <person name="Riley R."/>
            <person name="Andreopoulos W."/>
            <person name="Labutti K."/>
            <person name="Pangilinan J."/>
            <person name="Ruiz-Duenas F.J."/>
            <person name="Barrasa J.M."/>
            <person name="Sanchez-Garcia M."/>
            <person name="Camarero S."/>
            <person name="Miyauchi S."/>
            <person name="Serrano A."/>
            <person name="Linde D."/>
            <person name="Babiker R."/>
            <person name="Drula E."/>
            <person name="Ayuso-Fernandez I."/>
            <person name="Pacheco R."/>
            <person name="Padilla G."/>
            <person name="Ferreira P."/>
            <person name="Barriuso J."/>
            <person name="Kellner H."/>
            <person name="Castanera R."/>
            <person name="Alfaro M."/>
            <person name="Ramirez L."/>
            <person name="Pisabarro A.G."/>
            <person name="Kuo A."/>
            <person name="Tritt A."/>
            <person name="Lipzen A."/>
            <person name="He G."/>
            <person name="Yan M."/>
            <person name="Ng V."/>
            <person name="Cullen D."/>
            <person name="Martin F."/>
            <person name="Rosso M.-N."/>
            <person name="Henrissat B."/>
            <person name="Hibbett D."/>
            <person name="Martinez A.T."/>
            <person name="Grigoriev I.V."/>
        </authorList>
    </citation>
    <scope>NUCLEOTIDE SEQUENCE</scope>
    <source>
        <strain evidence="5">CBS 506.95</strain>
    </source>
</reference>
<dbReference type="AlphaFoldDB" id="A0A9P6EAA3"/>
<evidence type="ECO:0000259" key="4">
    <source>
        <dbReference type="Pfam" id="PF05903"/>
    </source>
</evidence>
<feature type="domain" description="PPPDE" evidence="4">
    <location>
        <begin position="116"/>
        <end position="207"/>
    </location>
</feature>
<gene>
    <name evidence="5" type="ORF">CPB83DRAFT_897191</name>
</gene>
<name>A0A9P6EAA3_9AGAR</name>
<dbReference type="OrthoDB" id="3132957at2759"/>
<keyword evidence="2" id="KW-0645">Protease</keyword>
<dbReference type="GO" id="GO:0006508">
    <property type="term" value="P:proteolysis"/>
    <property type="evidence" value="ECO:0007669"/>
    <property type="project" value="UniProtKB-KW"/>
</dbReference>
<evidence type="ECO:0000256" key="2">
    <source>
        <dbReference type="ARBA" id="ARBA00022670"/>
    </source>
</evidence>
<evidence type="ECO:0000256" key="3">
    <source>
        <dbReference type="ARBA" id="ARBA00022801"/>
    </source>
</evidence>
<dbReference type="Proteomes" id="UP000807306">
    <property type="component" value="Unassembled WGS sequence"/>
</dbReference>
<dbReference type="InterPro" id="IPR042266">
    <property type="entry name" value="PPPDE_sf"/>
</dbReference>
<accession>A0A9P6EAA3</accession>
<evidence type="ECO:0000256" key="1">
    <source>
        <dbReference type="ARBA" id="ARBA00008140"/>
    </source>
</evidence>
<evidence type="ECO:0000313" key="5">
    <source>
        <dbReference type="EMBL" id="KAF9525189.1"/>
    </source>
</evidence>
<keyword evidence="3" id="KW-0378">Hydrolase</keyword>
<sequence>MSISSKQYDIMPVESFDSVIYGSSGSNSLSRLSLPALDPEQLIELAKAGQPAPNEYLPTALDDMTQHKAPSNEPRKRNGLRQFLAPTEGYVPMYLVKRELENPLPEFVGKVADDTHWALEIRGQHYHLGVSDEGNKTMTLSKENIAEKSIIFRCEIGKTRKTDAQITTICNSVLEKWRSKNKGYNIMYRNCQHFANLVWMRLISMKIMRKTVFWHDLKGNKRLHLFSFVVLAGKVVSPFVK</sequence>